<evidence type="ECO:0000259" key="1">
    <source>
        <dbReference type="Pfam" id="PF18899"/>
    </source>
</evidence>
<dbReference type="GO" id="GO:0003676">
    <property type="term" value="F:nucleic acid binding"/>
    <property type="evidence" value="ECO:0007669"/>
    <property type="project" value="InterPro"/>
</dbReference>
<reference evidence="3" key="1">
    <citation type="submission" date="2019-03" db="EMBL/GenBank/DDBJ databases">
        <authorList>
            <person name="Danneels B."/>
        </authorList>
    </citation>
    <scope>NUCLEOTIDE SEQUENCE</scope>
</reference>
<protein>
    <submittedName>
        <fullName evidence="3">TRANSPORTER</fullName>
    </submittedName>
</protein>
<organism evidence="3">
    <name type="scientific">plant metagenome</name>
    <dbReference type="NCBI Taxonomy" id="1297885"/>
    <lineage>
        <taxon>unclassified sequences</taxon>
        <taxon>metagenomes</taxon>
        <taxon>organismal metagenomes</taxon>
    </lineage>
</organism>
<dbReference type="Gene3D" id="3.40.1350.10">
    <property type="match status" value="1"/>
</dbReference>
<sequence>MSDIKLFRTGQTSVIELESTQITLERSLQTQFERHLETLLGVRFLASEYINSHGGRMDTLGLDENGYPVIIEYKRDRSENVISQGLFYLDWLMDHRGNFELLVRDRYGKEAAEQIEWSAPRLICIAADFTKYDIHAVKQMGRNIELVRYRRFGEDLLLLELLTSVSSSTVTAPAASPADGVPKVIKYKTVSEMLDAATTGLTDLYADVENYLLGLGDDVTSKTLRFYFAFRRLKNFACVEVKTSLNLVRLYLKIDPDSVALEEGFTRDVRHVGHYGTGDLEVTLKSHDDLERAKPLIVRSYEAS</sequence>
<dbReference type="InterPro" id="IPR011856">
    <property type="entry name" value="tRNA_endonuc-like_dom_sf"/>
</dbReference>
<dbReference type="Pfam" id="PF18899">
    <property type="entry name" value="DUF5655"/>
    <property type="match status" value="1"/>
</dbReference>
<dbReference type="AlphaFoldDB" id="A0A484TNS2"/>
<name>A0A484TNS2_9ZZZZ</name>
<dbReference type="EMBL" id="CAADIF010000008">
    <property type="protein sequence ID" value="VFR75901.1"/>
    <property type="molecule type" value="Genomic_DNA"/>
</dbReference>
<evidence type="ECO:0000313" key="3">
    <source>
        <dbReference type="EMBL" id="VFR75901.1"/>
    </source>
</evidence>
<proteinExistence type="predicted"/>
<accession>A0A484TNS2</accession>
<dbReference type="EMBL" id="CAADIA010000004">
    <property type="protein sequence ID" value="VFR25709.1"/>
    <property type="molecule type" value="Genomic_DNA"/>
</dbReference>
<evidence type="ECO:0000313" key="2">
    <source>
        <dbReference type="EMBL" id="VFR25709.1"/>
    </source>
</evidence>
<gene>
    <name evidence="2" type="ORF">ANK1_2500</name>
    <name evidence="3" type="ORF">ANK2_2501</name>
</gene>
<feature type="domain" description="DUF5655" evidence="1">
    <location>
        <begin position="201"/>
        <end position="303"/>
    </location>
</feature>
<dbReference type="InterPro" id="IPR043714">
    <property type="entry name" value="DUF5655"/>
</dbReference>